<name>A0A562R5H4_9BURK</name>
<proteinExistence type="predicted"/>
<evidence type="ECO:0000313" key="1">
    <source>
        <dbReference type="EMBL" id="TWI64307.1"/>
    </source>
</evidence>
<gene>
    <name evidence="1" type="ORF">IP91_03076</name>
</gene>
<reference evidence="1 2" key="1">
    <citation type="journal article" date="2015" name="Stand. Genomic Sci.">
        <title>Genomic Encyclopedia of Bacterial and Archaeal Type Strains, Phase III: the genomes of soil and plant-associated and newly described type strains.</title>
        <authorList>
            <person name="Whitman W.B."/>
            <person name="Woyke T."/>
            <person name="Klenk H.P."/>
            <person name="Zhou Y."/>
            <person name="Lilburn T.G."/>
            <person name="Beck B.J."/>
            <person name="De Vos P."/>
            <person name="Vandamme P."/>
            <person name="Eisen J.A."/>
            <person name="Garrity G."/>
            <person name="Hugenholtz P."/>
            <person name="Kyrpides N.C."/>
        </authorList>
    </citation>
    <scope>NUCLEOTIDE SEQUENCE [LARGE SCALE GENOMIC DNA]</scope>
    <source>
        <strain evidence="1 2">CGMCC 1.10822</strain>
    </source>
</reference>
<dbReference type="AlphaFoldDB" id="A0A562R5H4"/>
<sequence>MRKPNQLAWTGARHDFPGTTYIHPYGYFGGITSELEFEDDTRTLFLIDCNQWPPAEVDLSELRPDVDGANLLLVGAEGERRYWRRLLQEGAPGTGDVFQYEVSTGAHFENLGPPVRGDFHHLDCIVDAGVLYGLHRVDDSADWPVRRCVARIDGAGVTTVLVPGQDVVLTGLGPGRILVSASNQHMASLDEAVYWLWDEGRAEALTGPHRYPAIPVQPYEALAWLGGDGILFCSKTSVPHEHNIVGHEHTLQLHRFDVLTGAHAAAALEGFGSTLKVPTTIYKTEPRQTALLQSFEGKIDIVAGGAGWWILNYGTQMPGKKTVCWLWHQHTNAVVKIMASDLPGLDVLAVLYAPGIDRYLVSVPNAILQLAGIDAITEKQGTATLSWT</sequence>
<comment type="caution">
    <text evidence="1">The sequence shown here is derived from an EMBL/GenBank/DDBJ whole genome shotgun (WGS) entry which is preliminary data.</text>
</comment>
<dbReference type="EMBL" id="VLLB01000005">
    <property type="protein sequence ID" value="TWI64307.1"/>
    <property type="molecule type" value="Genomic_DNA"/>
</dbReference>
<dbReference type="RefSeq" id="WP_145649972.1">
    <property type="nucleotide sequence ID" value="NZ_VLLB01000005.1"/>
</dbReference>
<organism evidence="1 2">
    <name type="scientific">Pseudoduganella lurida</name>
    <dbReference type="NCBI Taxonomy" id="1036180"/>
    <lineage>
        <taxon>Bacteria</taxon>
        <taxon>Pseudomonadati</taxon>
        <taxon>Pseudomonadota</taxon>
        <taxon>Betaproteobacteria</taxon>
        <taxon>Burkholderiales</taxon>
        <taxon>Oxalobacteraceae</taxon>
        <taxon>Telluria group</taxon>
        <taxon>Pseudoduganella</taxon>
    </lineage>
</organism>
<evidence type="ECO:0000313" key="2">
    <source>
        <dbReference type="Proteomes" id="UP000318431"/>
    </source>
</evidence>
<dbReference type="OrthoDB" id="6747903at2"/>
<accession>A0A562R5H4</accession>
<protein>
    <submittedName>
        <fullName evidence="1">Uncharacterized protein</fullName>
    </submittedName>
</protein>
<keyword evidence="2" id="KW-1185">Reference proteome</keyword>
<dbReference type="Proteomes" id="UP000318431">
    <property type="component" value="Unassembled WGS sequence"/>
</dbReference>